<name>A0ABP0GHL9_CLALP</name>
<feature type="domain" description="Helicase C-terminal" evidence="19">
    <location>
        <begin position="674"/>
        <end position="828"/>
    </location>
</feature>
<dbReference type="InterPro" id="IPR051363">
    <property type="entry name" value="RLR_Helicase"/>
</dbReference>
<evidence type="ECO:0000256" key="4">
    <source>
        <dbReference type="ARBA" id="ARBA00014590"/>
    </source>
</evidence>
<evidence type="ECO:0000256" key="15">
    <source>
        <dbReference type="ARBA" id="ARBA00023118"/>
    </source>
</evidence>
<reference evidence="21 22" key="1">
    <citation type="submission" date="2024-02" db="EMBL/GenBank/DDBJ databases">
        <authorList>
            <person name="Daric V."/>
            <person name="Darras S."/>
        </authorList>
    </citation>
    <scope>NUCLEOTIDE SEQUENCE [LARGE SCALE GENOMIC DNA]</scope>
</reference>
<keyword evidence="8" id="KW-0547">Nucleotide-binding</keyword>
<keyword evidence="10" id="KW-0347">Helicase</keyword>
<keyword evidence="9" id="KW-0378">Hydrolase</keyword>
<evidence type="ECO:0000256" key="11">
    <source>
        <dbReference type="ARBA" id="ARBA00022833"/>
    </source>
</evidence>
<comment type="caution">
    <text evidence="21">The sequence shown here is derived from an EMBL/GenBank/DDBJ whole genome shotgun (WGS) entry which is preliminary data.</text>
</comment>
<dbReference type="Gene3D" id="3.40.50.300">
    <property type="entry name" value="P-loop containing nucleotide triphosphate hydrolases"/>
    <property type="match status" value="2"/>
</dbReference>
<feature type="domain" description="Helicase ATP-binding" evidence="18">
    <location>
        <begin position="312"/>
        <end position="491"/>
    </location>
</feature>
<proteinExistence type="inferred from homology"/>
<keyword evidence="7" id="KW-0479">Metal-binding</keyword>
<feature type="region of interest" description="Disordered" evidence="17">
    <location>
        <begin position="242"/>
        <end position="261"/>
    </location>
</feature>
<evidence type="ECO:0000259" key="19">
    <source>
        <dbReference type="PROSITE" id="PS51194"/>
    </source>
</evidence>
<dbReference type="InterPro" id="IPR011545">
    <property type="entry name" value="DEAD/DEAH_box_helicase_dom"/>
</dbReference>
<keyword evidence="13" id="KW-0391">Immunity</keyword>
<evidence type="ECO:0000256" key="10">
    <source>
        <dbReference type="ARBA" id="ARBA00022806"/>
    </source>
</evidence>
<evidence type="ECO:0000256" key="17">
    <source>
        <dbReference type="SAM" id="MobiDB-lite"/>
    </source>
</evidence>
<dbReference type="PROSITE" id="PS51192">
    <property type="entry name" value="HELICASE_ATP_BIND_1"/>
    <property type="match status" value="1"/>
</dbReference>
<keyword evidence="6" id="KW-0399">Innate immunity</keyword>
<evidence type="ECO:0000256" key="6">
    <source>
        <dbReference type="ARBA" id="ARBA00022588"/>
    </source>
</evidence>
<protein>
    <recommendedName>
        <fullName evidence="4">Activating signal cointegrator 1 complex subunit 3</fullName>
        <ecNumber evidence="3">3.6.4.13</ecNumber>
    </recommendedName>
</protein>
<dbReference type="Gene3D" id="1.10.533.10">
    <property type="entry name" value="Death Domain, Fas"/>
    <property type="match status" value="2"/>
</dbReference>
<dbReference type="InterPro" id="IPR038557">
    <property type="entry name" value="RLR_C_sf"/>
</dbReference>
<dbReference type="Pfam" id="PF11648">
    <property type="entry name" value="RIG-I_C-RD"/>
    <property type="match status" value="1"/>
</dbReference>
<organism evidence="21 22">
    <name type="scientific">Clavelina lepadiformis</name>
    <name type="common">Light-bulb sea squirt</name>
    <name type="synonym">Ascidia lepadiformis</name>
    <dbReference type="NCBI Taxonomy" id="159417"/>
    <lineage>
        <taxon>Eukaryota</taxon>
        <taxon>Metazoa</taxon>
        <taxon>Chordata</taxon>
        <taxon>Tunicata</taxon>
        <taxon>Ascidiacea</taxon>
        <taxon>Aplousobranchia</taxon>
        <taxon>Clavelinidae</taxon>
        <taxon>Clavelina</taxon>
    </lineage>
</organism>
<keyword evidence="12" id="KW-0067">ATP-binding</keyword>
<keyword evidence="22" id="KW-1185">Reference proteome</keyword>
<comment type="catalytic activity">
    <reaction evidence="16">
        <text>ATP + H2O = ADP + phosphate + H(+)</text>
        <dbReference type="Rhea" id="RHEA:13065"/>
        <dbReference type="ChEBI" id="CHEBI:15377"/>
        <dbReference type="ChEBI" id="CHEBI:15378"/>
        <dbReference type="ChEBI" id="CHEBI:30616"/>
        <dbReference type="ChEBI" id="CHEBI:43474"/>
        <dbReference type="ChEBI" id="CHEBI:456216"/>
        <dbReference type="EC" id="3.6.4.13"/>
    </reaction>
    <physiologicalReaction direction="left-to-right" evidence="16">
        <dbReference type="Rhea" id="RHEA:13066"/>
    </physiologicalReaction>
</comment>
<dbReference type="InterPro" id="IPR041204">
    <property type="entry name" value="RIG-I-like_C"/>
</dbReference>
<dbReference type="InterPro" id="IPR014001">
    <property type="entry name" value="Helicase_ATP-bd"/>
</dbReference>
<evidence type="ECO:0000313" key="21">
    <source>
        <dbReference type="EMBL" id="CAK8691237.1"/>
    </source>
</evidence>
<evidence type="ECO:0000256" key="3">
    <source>
        <dbReference type="ARBA" id="ARBA00012552"/>
    </source>
</evidence>
<evidence type="ECO:0000256" key="16">
    <source>
        <dbReference type="ARBA" id="ARBA00049390"/>
    </source>
</evidence>
<dbReference type="Gene3D" id="2.170.150.30">
    <property type="entry name" value="RIG-I-like receptor, C-terminal regulatory domain"/>
    <property type="match status" value="1"/>
</dbReference>
<evidence type="ECO:0000256" key="13">
    <source>
        <dbReference type="ARBA" id="ARBA00022859"/>
    </source>
</evidence>
<dbReference type="InterPro" id="IPR027417">
    <property type="entry name" value="P-loop_NTPase"/>
</dbReference>
<evidence type="ECO:0000256" key="9">
    <source>
        <dbReference type="ARBA" id="ARBA00022801"/>
    </source>
</evidence>
<accession>A0ABP0GHL9</accession>
<comment type="similarity">
    <text evidence="2">Belongs to the helicase family. RLR subfamily.</text>
</comment>
<dbReference type="Gene3D" id="1.20.1320.30">
    <property type="match status" value="1"/>
</dbReference>
<evidence type="ECO:0000259" key="20">
    <source>
        <dbReference type="PROSITE" id="PS51789"/>
    </source>
</evidence>
<dbReference type="PROSITE" id="PS51194">
    <property type="entry name" value="HELICASE_CTER"/>
    <property type="match status" value="1"/>
</dbReference>
<dbReference type="SMART" id="SM00382">
    <property type="entry name" value="AAA"/>
    <property type="match status" value="1"/>
</dbReference>
<keyword evidence="11" id="KW-0862">Zinc</keyword>
<dbReference type="Pfam" id="PF00270">
    <property type="entry name" value="DEAD"/>
    <property type="match status" value="1"/>
</dbReference>
<dbReference type="EC" id="3.6.4.13" evidence="3"/>
<evidence type="ECO:0000256" key="5">
    <source>
        <dbReference type="ARBA" id="ARBA00022490"/>
    </source>
</evidence>
<dbReference type="SUPFAM" id="SSF52540">
    <property type="entry name" value="P-loop containing nucleoside triphosphate hydrolases"/>
    <property type="match status" value="2"/>
</dbReference>
<dbReference type="PANTHER" id="PTHR14074:SF16">
    <property type="entry name" value="ANTIVIRAL INNATE IMMUNE RESPONSE RECEPTOR RIG-I"/>
    <property type="match status" value="1"/>
</dbReference>
<dbReference type="Proteomes" id="UP001642483">
    <property type="component" value="Unassembled WGS sequence"/>
</dbReference>
<evidence type="ECO:0000256" key="2">
    <source>
        <dbReference type="ARBA" id="ARBA00006866"/>
    </source>
</evidence>
<keyword evidence="14" id="KW-0694">RNA-binding</keyword>
<sequence>MDSELQRCITNYRPLFVYFLTPLPLLELMPTLRDEARKQIQDLRDRPREQVDIFLKELLECGEKGIYRSFLDALNKSEDQRWIHDFMIGNLSNELTDKFIYHIENAEAFKKLFDIILPQLNVIDARTLVTVLRPWLSKGENDDLNEKCKSLGSTFALPYIISSALRKKPTWIKELYKHTKEANYSNEVEGKLAKALADYFIFDENKENAEKEEAMDSIECNFLQPSTSSGYFELHGFINKHKNDAENSTPNEQQMELDHEEQNAQEDCEDLDQMSLDSDEIVDDMIDIGSGKKQLCYPFKNYELRGYQHELANLAKRGKNVIICAPPGAGKTLVAANIIQNYYETCGNEETKRKVLFFTPTIVLAQQQNDRFKEYLPSKYITDYRCGNGDNASLLGVKDLDVVVLTPKLLLNELNSDDKQKFVYKLNEFGMLIYDECHHCRGGHPYNNLMRKYFGLQNDLDKLPQIIGLTATLGIGKAKTKDAALQEMKQLCANLNAVAGVVTVRDSQNKKEMEKHIANPDESRLPMNMERGDPFFKEVTALMKNIEQVMKHFAEEPISQAPDYKHDDFDKNMFKRWCVETKNELTLSESSHSRDARSCIEYLEVCGDALDVYYICRPEAALKTFMGETLDTQKQDTPIETFLFQHHSDAMDKLKKLCDDPRCANPNLAKIKNCILKKFAEVPNSRIMLMTQMKIYAYALKDWMNEDDKLKVFQPEVFTGKQPSRDIRGLTPQAQQAIMKSFKSGQHKILISTPHAAGEGIDVADCNLVINYNFLQNESLTVQIKGRVRKRGGEMVHISSDRVERRDRLNFYKTHLMNECTDMLANFVQENQASYREELISLNKLDMKQFQLEVLKKLKEAQVQKRNDEFLLQCAKCKEFACSSYDLGLVDNQHRINITPEFRQKYEIKEHPRKDKRLMGRDWRKISKVVCKKCGHEWGIEAQYKGAFILPLIKIEGFRITEKATKRPYVVRRWKNAPFVPQEIDISVVLRQLVDDE</sequence>
<dbReference type="InterPro" id="IPR003593">
    <property type="entry name" value="AAA+_ATPase"/>
</dbReference>
<feature type="domain" description="RLR CTR" evidence="20">
    <location>
        <begin position="860"/>
        <end position="991"/>
    </location>
</feature>
<evidence type="ECO:0000256" key="12">
    <source>
        <dbReference type="ARBA" id="ARBA00022840"/>
    </source>
</evidence>
<gene>
    <name evidence="21" type="ORF">CVLEPA_LOCUS23818</name>
</gene>
<dbReference type="PROSITE" id="PS51789">
    <property type="entry name" value="RLR_CTR"/>
    <property type="match status" value="1"/>
</dbReference>
<evidence type="ECO:0000259" key="18">
    <source>
        <dbReference type="PROSITE" id="PS51192"/>
    </source>
</evidence>
<evidence type="ECO:0000256" key="8">
    <source>
        <dbReference type="ARBA" id="ARBA00022741"/>
    </source>
</evidence>
<evidence type="ECO:0000256" key="7">
    <source>
        <dbReference type="ARBA" id="ARBA00022723"/>
    </source>
</evidence>
<evidence type="ECO:0000313" key="22">
    <source>
        <dbReference type="Proteomes" id="UP001642483"/>
    </source>
</evidence>
<dbReference type="SMART" id="SM00490">
    <property type="entry name" value="HELICc"/>
    <property type="match status" value="1"/>
</dbReference>
<evidence type="ECO:0000256" key="1">
    <source>
        <dbReference type="ARBA" id="ARBA00004496"/>
    </source>
</evidence>
<dbReference type="InterPro" id="IPR021673">
    <property type="entry name" value="RLR_CTR"/>
</dbReference>
<dbReference type="EMBL" id="CAWYQH010000119">
    <property type="protein sequence ID" value="CAK8691237.1"/>
    <property type="molecule type" value="Genomic_DNA"/>
</dbReference>
<dbReference type="InterPro" id="IPR001650">
    <property type="entry name" value="Helicase_C-like"/>
</dbReference>
<evidence type="ECO:0000256" key="14">
    <source>
        <dbReference type="ARBA" id="ARBA00022884"/>
    </source>
</evidence>
<dbReference type="SMART" id="SM00487">
    <property type="entry name" value="DEXDc"/>
    <property type="match status" value="1"/>
</dbReference>
<dbReference type="InterPro" id="IPR011029">
    <property type="entry name" value="DEATH-like_dom_sf"/>
</dbReference>
<comment type="subcellular location">
    <subcellularLocation>
        <location evidence="1">Cytoplasm</location>
    </subcellularLocation>
</comment>
<dbReference type="Pfam" id="PF00271">
    <property type="entry name" value="Helicase_C"/>
    <property type="match status" value="1"/>
</dbReference>
<dbReference type="Pfam" id="PF18119">
    <property type="entry name" value="RIG-I_C"/>
    <property type="match status" value="1"/>
</dbReference>
<dbReference type="PANTHER" id="PTHR14074">
    <property type="entry name" value="HELICASE WITH DEATH DOMAIN-RELATED"/>
    <property type="match status" value="1"/>
</dbReference>
<keyword evidence="15" id="KW-0051">Antiviral defense</keyword>
<keyword evidence="5" id="KW-0963">Cytoplasm</keyword>